<evidence type="ECO:0000313" key="3">
    <source>
        <dbReference type="EMBL" id="CAB4362376.1"/>
    </source>
</evidence>
<dbReference type="EMBL" id="CAESGF010000001">
    <property type="protein sequence ID" value="CAB4362376.1"/>
    <property type="molecule type" value="Genomic_DNA"/>
</dbReference>
<name>A0A6J7C8Z1_9ZZZZ</name>
<evidence type="ECO:0000259" key="1">
    <source>
        <dbReference type="Pfam" id="PF01796"/>
    </source>
</evidence>
<evidence type="ECO:0000313" key="6">
    <source>
        <dbReference type="EMBL" id="CAB4914308.1"/>
    </source>
</evidence>
<dbReference type="Gene3D" id="6.10.30.10">
    <property type="match status" value="1"/>
</dbReference>
<protein>
    <submittedName>
        <fullName evidence="5">Unannotated protein</fullName>
    </submittedName>
</protein>
<dbReference type="InterPro" id="IPR022002">
    <property type="entry name" value="ChsH2_Znr"/>
</dbReference>
<reference evidence="5" key="1">
    <citation type="submission" date="2020-05" db="EMBL/GenBank/DDBJ databases">
        <authorList>
            <person name="Chiriac C."/>
            <person name="Salcher M."/>
            <person name="Ghai R."/>
            <person name="Kavagutti S V."/>
        </authorList>
    </citation>
    <scope>NUCLEOTIDE SEQUENCE</scope>
</reference>
<dbReference type="InterPro" id="IPR002878">
    <property type="entry name" value="ChsH2_C"/>
</dbReference>
<organism evidence="5">
    <name type="scientific">freshwater metagenome</name>
    <dbReference type="NCBI Taxonomy" id="449393"/>
    <lineage>
        <taxon>unclassified sequences</taxon>
        <taxon>metagenomes</taxon>
        <taxon>ecological metagenomes</taxon>
    </lineage>
</organism>
<gene>
    <name evidence="4" type="ORF">UFOPK2656_00842</name>
    <name evidence="5" type="ORF">UFOPK3267_03283</name>
    <name evidence="6" type="ORF">UFOPK3651_00425</name>
    <name evidence="7" type="ORF">UFOPK3931_03302</name>
    <name evidence="3" type="ORF">UFOPK4189_00150</name>
</gene>
<dbReference type="AlphaFoldDB" id="A0A6J7C8Z1"/>
<dbReference type="Pfam" id="PF01796">
    <property type="entry name" value="OB_ChsH2_C"/>
    <property type="match status" value="1"/>
</dbReference>
<proteinExistence type="predicted"/>
<evidence type="ECO:0000313" key="5">
    <source>
        <dbReference type="EMBL" id="CAB4853745.1"/>
    </source>
</evidence>
<accession>A0A6J7C8Z1</accession>
<feature type="domain" description="ChsH2 rubredoxin-like zinc ribbon" evidence="2">
    <location>
        <begin position="30"/>
        <end position="66"/>
    </location>
</feature>
<evidence type="ECO:0000313" key="7">
    <source>
        <dbReference type="EMBL" id="CAB5020142.1"/>
    </source>
</evidence>
<dbReference type="EMBL" id="CAFBIY010000327">
    <property type="protein sequence ID" value="CAB4853745.1"/>
    <property type="molecule type" value="Genomic_DNA"/>
</dbReference>
<dbReference type="Pfam" id="PF12172">
    <property type="entry name" value="zf-ChsH2"/>
    <property type="match status" value="1"/>
</dbReference>
<feature type="domain" description="ChsH2 C-terminal OB-fold" evidence="1">
    <location>
        <begin position="67"/>
        <end position="135"/>
    </location>
</feature>
<evidence type="ECO:0000259" key="2">
    <source>
        <dbReference type="Pfam" id="PF12172"/>
    </source>
</evidence>
<dbReference type="EMBL" id="CAFBOL010000162">
    <property type="protein sequence ID" value="CAB5020142.1"/>
    <property type="molecule type" value="Genomic_DNA"/>
</dbReference>
<dbReference type="InterPro" id="IPR052513">
    <property type="entry name" value="Thioester_dehydratase-like"/>
</dbReference>
<evidence type="ECO:0000313" key="4">
    <source>
        <dbReference type="EMBL" id="CAB4713755.1"/>
    </source>
</evidence>
<dbReference type="SUPFAM" id="SSF50249">
    <property type="entry name" value="Nucleic acid-binding proteins"/>
    <property type="match status" value="1"/>
</dbReference>
<dbReference type="EMBL" id="CAFBMT010000002">
    <property type="protein sequence ID" value="CAB4914308.1"/>
    <property type="molecule type" value="Genomic_DNA"/>
</dbReference>
<dbReference type="InterPro" id="IPR012340">
    <property type="entry name" value="NA-bd_OB-fold"/>
</dbReference>
<sequence length="152" mass="16821">MSVEFGELKKGVFPTILFETHSDASTEPFWEAAREDKLVAPKCSNCGTFRLPPSPYCFECQTRGVEWVQLPGTGTIHSFTVVRHPLHPGLAECCPYVSGSVELDGTQGAGARMLVNIIDVDPDAVRIGDRVEIIFEHVNDEMSTPRFRPISK</sequence>
<dbReference type="EMBL" id="CAEZYF010000004">
    <property type="protein sequence ID" value="CAB4713755.1"/>
    <property type="molecule type" value="Genomic_DNA"/>
</dbReference>
<dbReference type="PANTHER" id="PTHR34075">
    <property type="entry name" value="BLR3430 PROTEIN"/>
    <property type="match status" value="1"/>
</dbReference>
<dbReference type="PANTHER" id="PTHR34075:SF5">
    <property type="entry name" value="BLR3430 PROTEIN"/>
    <property type="match status" value="1"/>
</dbReference>